<name>A0A4R1FAR8_9NOCA</name>
<reference evidence="2 3" key="1">
    <citation type="submission" date="2019-03" db="EMBL/GenBank/DDBJ databases">
        <title>Genomic Encyclopedia of Type Strains, Phase IV (KMG-IV): sequencing the most valuable type-strain genomes for metagenomic binning, comparative biology and taxonomic classification.</title>
        <authorList>
            <person name="Goeker M."/>
        </authorList>
    </citation>
    <scope>NUCLEOTIDE SEQUENCE [LARGE SCALE GENOMIC DNA]</scope>
    <source>
        <strain evidence="2 3">DSM 44684</strain>
    </source>
</reference>
<dbReference type="RefSeq" id="WP_067458185.1">
    <property type="nucleotide sequence ID" value="NZ_SMFR01000008.1"/>
</dbReference>
<dbReference type="PANTHER" id="PTHR33164:SF43">
    <property type="entry name" value="HTH-TYPE TRANSCRIPTIONAL REPRESSOR YETL"/>
    <property type="match status" value="1"/>
</dbReference>
<accession>A0A4R1FAR8</accession>
<gene>
    <name evidence="2" type="ORF">DFR71_6181</name>
</gene>
<dbReference type="InterPro" id="IPR036390">
    <property type="entry name" value="WH_DNA-bd_sf"/>
</dbReference>
<evidence type="ECO:0000259" key="1">
    <source>
        <dbReference type="PROSITE" id="PS50995"/>
    </source>
</evidence>
<proteinExistence type="predicted"/>
<dbReference type="InterPro" id="IPR039422">
    <property type="entry name" value="MarR/SlyA-like"/>
</dbReference>
<evidence type="ECO:0000313" key="2">
    <source>
        <dbReference type="EMBL" id="TCJ89892.1"/>
    </source>
</evidence>
<protein>
    <submittedName>
        <fullName evidence="2">DNA-binding MarR family transcriptional regulator</fullName>
    </submittedName>
</protein>
<dbReference type="Proteomes" id="UP000294856">
    <property type="component" value="Unassembled WGS sequence"/>
</dbReference>
<keyword evidence="3" id="KW-1185">Reference proteome</keyword>
<dbReference type="InterPro" id="IPR000835">
    <property type="entry name" value="HTH_MarR-typ"/>
</dbReference>
<dbReference type="GO" id="GO:0003700">
    <property type="term" value="F:DNA-binding transcription factor activity"/>
    <property type="evidence" value="ECO:0007669"/>
    <property type="project" value="InterPro"/>
</dbReference>
<evidence type="ECO:0000313" key="3">
    <source>
        <dbReference type="Proteomes" id="UP000294856"/>
    </source>
</evidence>
<dbReference type="InterPro" id="IPR036388">
    <property type="entry name" value="WH-like_DNA-bd_sf"/>
</dbReference>
<dbReference type="SUPFAM" id="SSF46785">
    <property type="entry name" value="Winged helix' DNA-binding domain"/>
    <property type="match status" value="1"/>
</dbReference>
<dbReference type="STRING" id="1210063.GCA_001612665_05762"/>
<dbReference type="Gene3D" id="1.10.10.10">
    <property type="entry name" value="Winged helix-like DNA-binding domain superfamily/Winged helix DNA-binding domain"/>
    <property type="match status" value="1"/>
</dbReference>
<dbReference type="PROSITE" id="PS50995">
    <property type="entry name" value="HTH_MARR_2"/>
    <property type="match status" value="1"/>
</dbReference>
<dbReference type="AlphaFoldDB" id="A0A4R1FAR8"/>
<organism evidence="2 3">
    <name type="scientific">Nocardia alba</name>
    <dbReference type="NCBI Taxonomy" id="225051"/>
    <lineage>
        <taxon>Bacteria</taxon>
        <taxon>Bacillati</taxon>
        <taxon>Actinomycetota</taxon>
        <taxon>Actinomycetes</taxon>
        <taxon>Mycobacteriales</taxon>
        <taxon>Nocardiaceae</taxon>
        <taxon>Nocardia</taxon>
    </lineage>
</organism>
<sequence>MHINEPSYLRNAGFLLSRVGAMCESSWFRLINAEGIGQVEFALMSVLRANGPMRQRDAARAAGIEPRNVVGSVDRLRHRELINAEPAAHDRRVKQLTISGAGEQLLTRLGNRLGQESESFLNPLDEHERRVLTDLLWKMYAHKVIDEELRPQPPQS</sequence>
<keyword evidence="2" id="KW-0238">DNA-binding</keyword>
<dbReference type="GO" id="GO:0006950">
    <property type="term" value="P:response to stress"/>
    <property type="evidence" value="ECO:0007669"/>
    <property type="project" value="TreeGrafter"/>
</dbReference>
<dbReference type="PANTHER" id="PTHR33164">
    <property type="entry name" value="TRANSCRIPTIONAL REGULATOR, MARR FAMILY"/>
    <property type="match status" value="1"/>
</dbReference>
<comment type="caution">
    <text evidence="2">The sequence shown here is derived from an EMBL/GenBank/DDBJ whole genome shotgun (WGS) entry which is preliminary data.</text>
</comment>
<dbReference type="GO" id="GO:0003677">
    <property type="term" value="F:DNA binding"/>
    <property type="evidence" value="ECO:0007669"/>
    <property type="project" value="UniProtKB-KW"/>
</dbReference>
<feature type="domain" description="HTH marR-type" evidence="1">
    <location>
        <begin position="1"/>
        <end position="141"/>
    </location>
</feature>
<dbReference type="SMART" id="SM00347">
    <property type="entry name" value="HTH_MARR"/>
    <property type="match status" value="1"/>
</dbReference>
<dbReference type="EMBL" id="SMFR01000008">
    <property type="protein sequence ID" value="TCJ89892.1"/>
    <property type="molecule type" value="Genomic_DNA"/>
</dbReference>
<dbReference type="OrthoDB" id="162531at2"/>